<comment type="caution">
    <text evidence="3">The sequence shown here is derived from an EMBL/GenBank/DDBJ whole genome shotgun (WGS) entry which is preliminary data.</text>
</comment>
<feature type="region of interest" description="Disordered" evidence="1">
    <location>
        <begin position="387"/>
        <end position="482"/>
    </location>
</feature>
<name>A0ABP1QKR3_9HEXA</name>
<dbReference type="EMBL" id="CAXLJM020000038">
    <property type="protein sequence ID" value="CAL8106975.1"/>
    <property type="molecule type" value="Genomic_DNA"/>
</dbReference>
<feature type="region of interest" description="Disordered" evidence="1">
    <location>
        <begin position="310"/>
        <end position="353"/>
    </location>
</feature>
<organism evidence="3 4">
    <name type="scientific">Orchesella dallaii</name>
    <dbReference type="NCBI Taxonomy" id="48710"/>
    <lineage>
        <taxon>Eukaryota</taxon>
        <taxon>Metazoa</taxon>
        <taxon>Ecdysozoa</taxon>
        <taxon>Arthropoda</taxon>
        <taxon>Hexapoda</taxon>
        <taxon>Collembola</taxon>
        <taxon>Entomobryomorpha</taxon>
        <taxon>Entomobryoidea</taxon>
        <taxon>Orchesellidae</taxon>
        <taxon>Orchesellinae</taxon>
        <taxon>Orchesella</taxon>
    </lineage>
</organism>
<evidence type="ECO:0000313" key="4">
    <source>
        <dbReference type="Proteomes" id="UP001642540"/>
    </source>
</evidence>
<keyword evidence="2" id="KW-0472">Membrane</keyword>
<protein>
    <recommendedName>
        <fullName evidence="5">Trans-Golgi network integral membrane protein 2</fullName>
    </recommendedName>
</protein>
<evidence type="ECO:0008006" key="5">
    <source>
        <dbReference type="Google" id="ProtNLM"/>
    </source>
</evidence>
<proteinExistence type="predicted"/>
<evidence type="ECO:0000313" key="3">
    <source>
        <dbReference type="EMBL" id="CAL8106975.1"/>
    </source>
</evidence>
<evidence type="ECO:0000256" key="2">
    <source>
        <dbReference type="SAM" id="Phobius"/>
    </source>
</evidence>
<feature type="transmembrane region" description="Helical" evidence="2">
    <location>
        <begin position="552"/>
        <end position="570"/>
    </location>
</feature>
<keyword evidence="2" id="KW-1133">Transmembrane helix</keyword>
<feature type="compositionally biased region" description="Low complexity" evidence="1">
    <location>
        <begin position="311"/>
        <end position="324"/>
    </location>
</feature>
<keyword evidence="2" id="KW-0812">Transmembrane</keyword>
<feature type="region of interest" description="Disordered" evidence="1">
    <location>
        <begin position="587"/>
        <end position="611"/>
    </location>
</feature>
<feature type="compositionally biased region" description="Low complexity" evidence="1">
    <location>
        <begin position="589"/>
        <end position="603"/>
    </location>
</feature>
<keyword evidence="4" id="KW-1185">Reference proteome</keyword>
<accession>A0ABP1QKR3</accession>
<feature type="compositionally biased region" description="Acidic residues" evidence="1">
    <location>
        <begin position="471"/>
        <end position="481"/>
    </location>
</feature>
<reference evidence="3 4" key="1">
    <citation type="submission" date="2024-08" db="EMBL/GenBank/DDBJ databases">
        <authorList>
            <person name="Cucini C."/>
            <person name="Frati F."/>
        </authorList>
    </citation>
    <scope>NUCLEOTIDE SEQUENCE [LARGE SCALE GENOMIC DNA]</scope>
</reference>
<feature type="compositionally biased region" description="Polar residues" evidence="1">
    <location>
        <begin position="421"/>
        <end position="431"/>
    </location>
</feature>
<evidence type="ECO:0000256" key="1">
    <source>
        <dbReference type="SAM" id="MobiDB-lite"/>
    </source>
</evidence>
<dbReference type="Proteomes" id="UP001642540">
    <property type="component" value="Unassembled WGS sequence"/>
</dbReference>
<feature type="transmembrane region" description="Helical" evidence="2">
    <location>
        <begin position="16"/>
        <end position="35"/>
    </location>
</feature>
<feature type="region of interest" description="Disordered" evidence="1">
    <location>
        <begin position="360"/>
        <end position="379"/>
    </location>
</feature>
<sequence length="611" mass="65699">MVEEAKPKMENRSRNPFGPMFYIVAVAFMISNSYVNSAPTPLLTNNSKNVTFWDFLYHNVSGHSCEFVPQFDSLYESSVRSSINTMCNATIGDPVDLKKSSSPLSSVCTSLQSVFPVLCNSSLNTPSSRLEVDTSVDLKEFNNVSGVCSTLKDIVQKISQSQAQDKSSKHGMTLFSTVDPECSTICRSIPNFAVEDIELQVNPACILLLKGYTIYEKLGEVNAANAMSPAVQSANLEKGDITVNSGLLQKDTPPIISTPEIVDVSTIPSQVVGGNVAKLAVDAQNKPSDTVKGKLKDAMQSETIKAIADTAASSPKSASAKSSSTLAGVHQSGTEPTPYKENVPVNSEKTHQDANALSGVKSEGAVNPQPSSKTSSTTVAAVDHGQNEFNDLPVPPIGNDKITVKSSTALPKTRDEEKQIIGSTSKGSPQLSVADVDEASPLPAIHKKPGEKPSSPKKIKEEDDNGMASVGEEEEEYDPDVDIGMGLKPPVNSKNEAIPIPPENSGLNFEEDASFKSSKSRFSNDGFSNGLPFESRGTTINVSLNETEDTGFFNYFLFCVTLVGLLYLVIHNKKKLIAYVVEGKRPRGRSASTGRRTSTGSQYRRLENNFD</sequence>
<gene>
    <name evidence="3" type="ORF">ODALV1_LOCUS12534</name>
</gene>